<dbReference type="Pfam" id="PF04444">
    <property type="entry name" value="Dioxygenase_N"/>
    <property type="match status" value="1"/>
</dbReference>
<sequence length="257" mass="29500">MVMSETITKQKRVAAIFESFNKHLKNFLEETKPNHEEYTEFVKWADRLGKTGELPLFMDVFIETHVLRSMYSDKPGTEPSLLGPFYLEDAPVLEKPYKLPMRDNEKGEKLIFSGTVRNIDGEPLANTLVDMWHDDADGEYSAFGADAPDYNLRGRFYTDENGYFEVESIVPIPYQIPTQGATGEFLEIMGQHPYRPAHLHIMFEQEGYETLITQVFFEGDEWLESDVADGVRSSLLTKLHDNGDHKSASLDFVMRNK</sequence>
<gene>
    <name evidence="8" type="ORF">CEY16_07950</name>
</gene>
<comment type="caution">
    <text evidence="8">The sequence shown here is derived from an EMBL/GenBank/DDBJ whole genome shotgun (WGS) entry which is preliminary data.</text>
</comment>
<dbReference type="EMBL" id="PJNH01000002">
    <property type="protein sequence ID" value="PKR77853.1"/>
    <property type="molecule type" value="Genomic_DNA"/>
</dbReference>
<dbReference type="Gene3D" id="2.60.130.10">
    <property type="entry name" value="Aromatic compound dioxygenase"/>
    <property type="match status" value="1"/>
</dbReference>
<dbReference type="InterPro" id="IPR000627">
    <property type="entry name" value="Intradiol_dOase_C"/>
</dbReference>
<accession>A0A2I0QU35</accession>
<evidence type="ECO:0000256" key="4">
    <source>
        <dbReference type="ARBA" id="ARBA00022964"/>
    </source>
</evidence>
<dbReference type="Proteomes" id="UP000243524">
    <property type="component" value="Unassembled WGS sequence"/>
</dbReference>
<dbReference type="SUPFAM" id="SSF49482">
    <property type="entry name" value="Aromatic compound dioxygenase"/>
    <property type="match status" value="1"/>
</dbReference>
<dbReference type="PANTHER" id="PTHR33711">
    <property type="entry name" value="DIOXYGENASE, PUTATIVE (AFU_ORTHOLOGUE AFUA_2G02910)-RELATED"/>
    <property type="match status" value="1"/>
</dbReference>
<dbReference type="InterPro" id="IPR007535">
    <property type="entry name" value="Catechol_dOase_N"/>
</dbReference>
<feature type="domain" description="Intradiol ring-cleavage dioxygenases" evidence="7">
    <location>
        <begin position="112"/>
        <end position="140"/>
    </location>
</feature>
<evidence type="ECO:0000313" key="9">
    <source>
        <dbReference type="Proteomes" id="UP000243524"/>
    </source>
</evidence>
<name>A0A2I0QU35_9BACI</name>
<evidence type="ECO:0000256" key="2">
    <source>
        <dbReference type="ARBA" id="ARBA00007825"/>
    </source>
</evidence>
<keyword evidence="3" id="KW-0479">Metal-binding</keyword>
<proteinExistence type="inferred from homology"/>
<evidence type="ECO:0000256" key="1">
    <source>
        <dbReference type="ARBA" id="ARBA00001965"/>
    </source>
</evidence>
<keyword evidence="9" id="KW-1185">Reference proteome</keyword>
<evidence type="ECO:0000259" key="7">
    <source>
        <dbReference type="PROSITE" id="PS00083"/>
    </source>
</evidence>
<organism evidence="8 9">
    <name type="scientific">Halalkalibacillus sediminis</name>
    <dbReference type="NCBI Taxonomy" id="2018042"/>
    <lineage>
        <taxon>Bacteria</taxon>
        <taxon>Bacillati</taxon>
        <taxon>Bacillota</taxon>
        <taxon>Bacilli</taxon>
        <taxon>Bacillales</taxon>
        <taxon>Bacillaceae</taxon>
        <taxon>Halalkalibacillus</taxon>
    </lineage>
</organism>
<dbReference type="AlphaFoldDB" id="A0A2I0QU35"/>
<dbReference type="GO" id="GO:0008199">
    <property type="term" value="F:ferric iron binding"/>
    <property type="evidence" value="ECO:0007669"/>
    <property type="project" value="InterPro"/>
</dbReference>
<dbReference type="InterPro" id="IPR015889">
    <property type="entry name" value="Intradiol_dOase_core"/>
</dbReference>
<dbReference type="GO" id="GO:0009712">
    <property type="term" value="P:catechol-containing compound metabolic process"/>
    <property type="evidence" value="ECO:0007669"/>
    <property type="project" value="InterPro"/>
</dbReference>
<keyword evidence="5" id="KW-0560">Oxidoreductase</keyword>
<evidence type="ECO:0000256" key="5">
    <source>
        <dbReference type="ARBA" id="ARBA00023002"/>
    </source>
</evidence>
<reference evidence="8 9" key="1">
    <citation type="submission" date="2017-06" db="EMBL/GenBank/DDBJ databases">
        <title>the draft geome sequence of Illustriluteabacillus marina B3227.</title>
        <authorList>
            <person name="He R.-H."/>
            <person name="Du Z.-J."/>
        </authorList>
    </citation>
    <scope>NUCLEOTIDE SEQUENCE [LARGE SCALE GENOMIC DNA]</scope>
    <source>
        <strain evidence="8 9">B3227</strain>
    </source>
</reference>
<dbReference type="PANTHER" id="PTHR33711:SF7">
    <property type="entry name" value="INTRADIOL RING-CLEAVAGE DIOXYGENASES DOMAIN-CONTAINING PROTEIN-RELATED"/>
    <property type="match status" value="1"/>
</dbReference>
<evidence type="ECO:0000256" key="3">
    <source>
        <dbReference type="ARBA" id="ARBA00022723"/>
    </source>
</evidence>
<comment type="cofactor">
    <cofactor evidence="1">
        <name>Fe(3+)</name>
        <dbReference type="ChEBI" id="CHEBI:29034"/>
    </cofactor>
</comment>
<protein>
    <submittedName>
        <fullName evidence="8">Catechol 1,2-dioxygenase</fullName>
    </submittedName>
</protein>
<keyword evidence="4 8" id="KW-0223">Dioxygenase</keyword>
<evidence type="ECO:0000313" key="8">
    <source>
        <dbReference type="EMBL" id="PKR77853.1"/>
    </source>
</evidence>
<dbReference type="Pfam" id="PF00775">
    <property type="entry name" value="Dioxygenase_C"/>
    <property type="match status" value="1"/>
</dbReference>
<dbReference type="PROSITE" id="PS00083">
    <property type="entry name" value="INTRADIOL_DIOXYGENAS"/>
    <property type="match status" value="1"/>
</dbReference>
<keyword evidence="6" id="KW-0408">Iron</keyword>
<dbReference type="InterPro" id="IPR050770">
    <property type="entry name" value="Intradiol_RC_Dioxygenase"/>
</dbReference>
<dbReference type="OrthoDB" id="9800887at2"/>
<evidence type="ECO:0000256" key="6">
    <source>
        <dbReference type="ARBA" id="ARBA00023004"/>
    </source>
</evidence>
<dbReference type="GO" id="GO:0018576">
    <property type="term" value="F:catechol 1,2-dioxygenase activity"/>
    <property type="evidence" value="ECO:0007669"/>
    <property type="project" value="InterPro"/>
</dbReference>
<comment type="similarity">
    <text evidence="2">Belongs to the intradiol ring-cleavage dioxygenase family.</text>
</comment>